<gene>
    <name evidence="1" type="ORF">KSF_001220</name>
</gene>
<dbReference type="Proteomes" id="UP000597444">
    <property type="component" value="Unassembled WGS sequence"/>
</dbReference>
<dbReference type="EMBL" id="BNJK01000001">
    <property type="protein sequence ID" value="GHO90074.1"/>
    <property type="molecule type" value="Genomic_DNA"/>
</dbReference>
<organism evidence="1 2">
    <name type="scientific">Reticulibacter mediterranei</name>
    <dbReference type="NCBI Taxonomy" id="2778369"/>
    <lineage>
        <taxon>Bacteria</taxon>
        <taxon>Bacillati</taxon>
        <taxon>Chloroflexota</taxon>
        <taxon>Ktedonobacteria</taxon>
        <taxon>Ktedonobacterales</taxon>
        <taxon>Reticulibacteraceae</taxon>
        <taxon>Reticulibacter</taxon>
    </lineage>
</organism>
<accession>A0A8J3I784</accession>
<comment type="caution">
    <text evidence="1">The sequence shown here is derived from an EMBL/GenBank/DDBJ whole genome shotgun (WGS) entry which is preliminary data.</text>
</comment>
<keyword evidence="2" id="KW-1185">Reference proteome</keyword>
<reference evidence="1" key="1">
    <citation type="submission" date="2020-10" db="EMBL/GenBank/DDBJ databases">
        <title>Taxonomic study of unclassified bacteria belonging to the class Ktedonobacteria.</title>
        <authorList>
            <person name="Yabe S."/>
            <person name="Wang C.M."/>
            <person name="Zheng Y."/>
            <person name="Sakai Y."/>
            <person name="Cavaletti L."/>
            <person name="Monciardini P."/>
            <person name="Donadio S."/>
        </authorList>
    </citation>
    <scope>NUCLEOTIDE SEQUENCE</scope>
    <source>
        <strain evidence="1">ID150040</strain>
    </source>
</reference>
<protein>
    <submittedName>
        <fullName evidence="1">Uncharacterized protein</fullName>
    </submittedName>
</protein>
<evidence type="ECO:0000313" key="1">
    <source>
        <dbReference type="EMBL" id="GHO90074.1"/>
    </source>
</evidence>
<proteinExistence type="predicted"/>
<sequence length="63" mass="7361">MQSKWGIWEVPPTDDKAKLLEHRSRNAVLGEPMRRKRGIVPLVAELRREAEGDDKFLPKESRH</sequence>
<name>A0A8J3I784_9CHLR</name>
<evidence type="ECO:0000313" key="2">
    <source>
        <dbReference type="Proteomes" id="UP000597444"/>
    </source>
</evidence>
<dbReference type="AlphaFoldDB" id="A0A8J3I784"/>